<protein>
    <submittedName>
        <fullName evidence="1">Uncharacterized protein</fullName>
    </submittedName>
</protein>
<dbReference type="AlphaFoldDB" id="A0A4Y8ID03"/>
<evidence type="ECO:0000313" key="1">
    <source>
        <dbReference type="EMBL" id="TFB12991.1"/>
    </source>
</evidence>
<comment type="caution">
    <text evidence="1">The sequence shown here is derived from an EMBL/GenBank/DDBJ whole genome shotgun (WGS) entry which is preliminary data.</text>
</comment>
<organism evidence="1 2">
    <name type="scientific">Filobacillus milosensis</name>
    <dbReference type="NCBI Taxonomy" id="94137"/>
    <lineage>
        <taxon>Bacteria</taxon>
        <taxon>Bacillati</taxon>
        <taxon>Bacillota</taxon>
        <taxon>Bacilli</taxon>
        <taxon>Bacillales</taxon>
        <taxon>Bacillaceae</taxon>
        <taxon>Filobacillus</taxon>
    </lineage>
</organism>
<accession>A0A4Y8ID03</accession>
<evidence type="ECO:0000313" key="2">
    <source>
        <dbReference type="Proteomes" id="UP000297975"/>
    </source>
</evidence>
<reference evidence="1 2" key="1">
    <citation type="submission" date="2019-03" db="EMBL/GenBank/DDBJ databases">
        <authorList>
            <person name="He R.-H."/>
        </authorList>
    </citation>
    <scope>NUCLEOTIDE SEQUENCE [LARGE SCALE GENOMIC DNA]</scope>
    <source>
        <strain evidence="2">SH 714</strain>
    </source>
</reference>
<name>A0A4Y8ID03_9BACI</name>
<keyword evidence="2" id="KW-1185">Reference proteome</keyword>
<proteinExistence type="predicted"/>
<dbReference type="EMBL" id="SOPW01000033">
    <property type="protein sequence ID" value="TFB12991.1"/>
    <property type="molecule type" value="Genomic_DNA"/>
</dbReference>
<gene>
    <name evidence="1" type="ORF">E3U55_16850</name>
</gene>
<dbReference type="Proteomes" id="UP000297975">
    <property type="component" value="Unassembled WGS sequence"/>
</dbReference>
<dbReference type="OrthoDB" id="2991507at2"/>
<sequence>MVTFLVITSVWSIEFYQNSSIEKVINNQNQEAIKILEKIESHNGVFVIYDTGKYIEGRVLKKGLLGWKITNSHSPIINGLNFKNSEAMRIDYIGIMSFDNGGYYFGYVNPKEIDRVKFQYENFNVSYNIQSYYWYLPMLPNQDSGSFKAEQFSVILKNGKEVFYPFEELQ</sequence>